<protein>
    <submittedName>
        <fullName evidence="1">Uncharacterized protein</fullName>
    </submittedName>
</protein>
<evidence type="ECO:0000313" key="2">
    <source>
        <dbReference type="Proteomes" id="UP000078541"/>
    </source>
</evidence>
<dbReference type="Proteomes" id="UP000078541">
    <property type="component" value="Unassembled WGS sequence"/>
</dbReference>
<dbReference type="AlphaFoldDB" id="A0A151JT43"/>
<accession>A0A151JT43</accession>
<dbReference type="EMBL" id="KQ981972">
    <property type="protein sequence ID" value="KYN31637.1"/>
    <property type="molecule type" value="Genomic_DNA"/>
</dbReference>
<reference evidence="1 2" key="1">
    <citation type="submission" date="2016-03" db="EMBL/GenBank/DDBJ databases">
        <title>Trachymyrmex septentrionalis WGS genome.</title>
        <authorList>
            <person name="Nygaard S."/>
            <person name="Hu H."/>
            <person name="Boomsma J."/>
            <person name="Zhang G."/>
        </authorList>
    </citation>
    <scope>NUCLEOTIDE SEQUENCE [LARGE SCALE GENOMIC DNA]</scope>
    <source>
        <strain evidence="1">Tsep2-gDNA-1</strain>
        <tissue evidence="1">Whole body</tissue>
    </source>
</reference>
<proteinExistence type="predicted"/>
<gene>
    <name evidence="1" type="ORF">ALC56_14039</name>
</gene>
<keyword evidence="2" id="KW-1185">Reference proteome</keyword>
<evidence type="ECO:0000313" key="1">
    <source>
        <dbReference type="EMBL" id="KYN31637.1"/>
    </source>
</evidence>
<name>A0A151JT43_9HYME</name>
<sequence length="49" mass="5418">MSDRLNLAGHVHVGWSADDHMNEPLTVIVREENQCSAIKDLAVRATADM</sequence>
<organism evidence="1 2">
    <name type="scientific">Trachymyrmex septentrionalis</name>
    <dbReference type="NCBI Taxonomy" id="34720"/>
    <lineage>
        <taxon>Eukaryota</taxon>
        <taxon>Metazoa</taxon>
        <taxon>Ecdysozoa</taxon>
        <taxon>Arthropoda</taxon>
        <taxon>Hexapoda</taxon>
        <taxon>Insecta</taxon>
        <taxon>Pterygota</taxon>
        <taxon>Neoptera</taxon>
        <taxon>Endopterygota</taxon>
        <taxon>Hymenoptera</taxon>
        <taxon>Apocrita</taxon>
        <taxon>Aculeata</taxon>
        <taxon>Formicoidea</taxon>
        <taxon>Formicidae</taxon>
        <taxon>Myrmicinae</taxon>
        <taxon>Trachymyrmex</taxon>
    </lineage>
</organism>